<dbReference type="Pfam" id="PF07885">
    <property type="entry name" value="Ion_trans_2"/>
    <property type="match status" value="2"/>
</dbReference>
<evidence type="ECO:0000256" key="8">
    <source>
        <dbReference type="RuleBase" id="RU003857"/>
    </source>
</evidence>
<accession>A0A914X9X1</accession>
<feature type="transmembrane region" description="Helical" evidence="10">
    <location>
        <begin position="300"/>
        <end position="327"/>
    </location>
</feature>
<keyword evidence="4 10" id="KW-1133">Transmembrane helix</keyword>
<evidence type="ECO:0000256" key="4">
    <source>
        <dbReference type="ARBA" id="ARBA00022989"/>
    </source>
</evidence>
<dbReference type="SUPFAM" id="SSF81324">
    <property type="entry name" value="Voltage-gated potassium channels"/>
    <property type="match status" value="2"/>
</dbReference>
<dbReference type="AlphaFoldDB" id="A0A914X9X1"/>
<dbReference type="PRINTS" id="PR01333">
    <property type="entry name" value="2POREKCHANEL"/>
</dbReference>
<dbReference type="GO" id="GO:0015271">
    <property type="term" value="F:outward rectifier potassium channel activity"/>
    <property type="evidence" value="ECO:0007669"/>
    <property type="project" value="TreeGrafter"/>
</dbReference>
<feature type="transmembrane region" description="Helical" evidence="10">
    <location>
        <begin position="20"/>
        <end position="41"/>
    </location>
</feature>
<organism evidence="12 13">
    <name type="scientific">Plectus sambesii</name>
    <dbReference type="NCBI Taxonomy" id="2011161"/>
    <lineage>
        <taxon>Eukaryota</taxon>
        <taxon>Metazoa</taxon>
        <taxon>Ecdysozoa</taxon>
        <taxon>Nematoda</taxon>
        <taxon>Chromadorea</taxon>
        <taxon>Plectida</taxon>
        <taxon>Plectina</taxon>
        <taxon>Plectoidea</taxon>
        <taxon>Plectidae</taxon>
        <taxon>Plectus</taxon>
    </lineage>
</organism>
<comment type="subcellular location">
    <subcellularLocation>
        <location evidence="1">Membrane</location>
        <topology evidence="1">Multi-pass membrane protein</topology>
    </subcellularLocation>
</comment>
<evidence type="ECO:0000313" key="12">
    <source>
        <dbReference type="Proteomes" id="UP000887566"/>
    </source>
</evidence>
<evidence type="ECO:0000256" key="9">
    <source>
        <dbReference type="SAM" id="MobiDB-lite"/>
    </source>
</evidence>
<feature type="transmembrane region" description="Helical" evidence="10">
    <location>
        <begin position="270"/>
        <end position="288"/>
    </location>
</feature>
<dbReference type="GO" id="GO:0022841">
    <property type="term" value="F:potassium ion leak channel activity"/>
    <property type="evidence" value="ECO:0007669"/>
    <property type="project" value="TreeGrafter"/>
</dbReference>
<name>A0A914X9X1_9BILA</name>
<dbReference type="GO" id="GO:0030322">
    <property type="term" value="P:stabilization of membrane potential"/>
    <property type="evidence" value="ECO:0007669"/>
    <property type="project" value="TreeGrafter"/>
</dbReference>
<reference evidence="13" key="1">
    <citation type="submission" date="2022-11" db="UniProtKB">
        <authorList>
            <consortium name="WormBaseParasite"/>
        </authorList>
    </citation>
    <scope>IDENTIFICATION</scope>
</reference>
<feature type="compositionally biased region" description="Acidic residues" evidence="9">
    <location>
        <begin position="342"/>
        <end position="351"/>
    </location>
</feature>
<evidence type="ECO:0000256" key="10">
    <source>
        <dbReference type="SAM" id="Phobius"/>
    </source>
</evidence>
<feature type="compositionally biased region" description="Basic and acidic residues" evidence="9">
    <location>
        <begin position="352"/>
        <end position="362"/>
    </location>
</feature>
<dbReference type="WBParaSite" id="PSAMB.scaffold7032size8369.g29517.t1">
    <property type="protein sequence ID" value="PSAMB.scaffold7032size8369.g29517.t1"/>
    <property type="gene ID" value="PSAMB.scaffold7032size8369.g29517"/>
</dbReference>
<sequence>MVSAEGSGGGRQAWMMAKSALKALIALVIFLAYALLAAVIIREAEWRNEHLNSEAAKDRTILVDQLRYELVAKLNELIKNPHNNSTLTHIKQLLDAYHNASYVSDVKTNAAAKHLIVDDNGMQMWSLPRSLTFVLTAFTLIGYGDIVPLTDAGRLTIVCLTVFGAVFMLFFMSSASTAQSRAIDAFCDVIVKRCGRGGPSLRLHADDHESLTTYAATHNESETNLILDHFRFLVRRAVARFVLGLIFLASSISLGAFVKKLEEKEWSWLTSYYFTFQTFSTIGFGDVVPRRFATKECTMWYAIFFFAYILCSLSVMSVVIGFGISLFRTVMTTANAFLPDEKEPDGDEEGESKDTNPAKDRLLGDCVKIRQYIP</sequence>
<keyword evidence="3 8" id="KW-0812">Transmembrane</keyword>
<feature type="domain" description="Potassium channel" evidence="11">
    <location>
        <begin position="251"/>
        <end position="319"/>
    </location>
</feature>
<dbReference type="GO" id="GO:0005886">
    <property type="term" value="C:plasma membrane"/>
    <property type="evidence" value="ECO:0007669"/>
    <property type="project" value="TreeGrafter"/>
</dbReference>
<keyword evidence="12" id="KW-1185">Reference proteome</keyword>
<dbReference type="Gene3D" id="1.10.287.70">
    <property type="match status" value="1"/>
</dbReference>
<dbReference type="Proteomes" id="UP000887566">
    <property type="component" value="Unplaced"/>
</dbReference>
<feature type="transmembrane region" description="Helical" evidence="10">
    <location>
        <begin position="237"/>
        <end position="258"/>
    </location>
</feature>
<keyword evidence="6 10" id="KW-0472">Membrane</keyword>
<dbReference type="InterPro" id="IPR003280">
    <property type="entry name" value="2pore_dom_K_chnl"/>
</dbReference>
<evidence type="ECO:0000256" key="3">
    <source>
        <dbReference type="ARBA" id="ARBA00022692"/>
    </source>
</evidence>
<feature type="transmembrane region" description="Helical" evidence="10">
    <location>
        <begin position="131"/>
        <end position="149"/>
    </location>
</feature>
<evidence type="ECO:0000256" key="5">
    <source>
        <dbReference type="ARBA" id="ARBA00023065"/>
    </source>
</evidence>
<protein>
    <submittedName>
        <fullName evidence="13">Potassium channel domain-containing protein</fullName>
    </submittedName>
</protein>
<evidence type="ECO:0000313" key="13">
    <source>
        <dbReference type="WBParaSite" id="PSAMB.scaffold7032size8369.g29517.t1"/>
    </source>
</evidence>
<dbReference type="InterPro" id="IPR013099">
    <property type="entry name" value="K_chnl_dom"/>
</dbReference>
<evidence type="ECO:0000256" key="1">
    <source>
        <dbReference type="ARBA" id="ARBA00004141"/>
    </source>
</evidence>
<evidence type="ECO:0000256" key="2">
    <source>
        <dbReference type="ARBA" id="ARBA00022448"/>
    </source>
</evidence>
<comment type="similarity">
    <text evidence="8">Belongs to the two pore domain potassium channel (TC 1.A.1.8) family.</text>
</comment>
<evidence type="ECO:0000259" key="11">
    <source>
        <dbReference type="Pfam" id="PF07885"/>
    </source>
</evidence>
<feature type="domain" description="Potassium channel" evidence="11">
    <location>
        <begin position="116"/>
        <end position="175"/>
    </location>
</feature>
<evidence type="ECO:0000256" key="7">
    <source>
        <dbReference type="ARBA" id="ARBA00023303"/>
    </source>
</evidence>
<dbReference type="PANTHER" id="PTHR11003">
    <property type="entry name" value="POTASSIUM CHANNEL, SUBFAMILY K"/>
    <property type="match status" value="1"/>
</dbReference>
<feature type="transmembrane region" description="Helical" evidence="10">
    <location>
        <begin position="155"/>
        <end position="172"/>
    </location>
</feature>
<keyword evidence="2 8" id="KW-0813">Transport</keyword>
<evidence type="ECO:0000256" key="6">
    <source>
        <dbReference type="ARBA" id="ARBA00023136"/>
    </source>
</evidence>
<keyword evidence="5 8" id="KW-0406">Ion transport</keyword>
<dbReference type="PANTHER" id="PTHR11003:SF330">
    <property type="entry name" value="POTASSIUM CHANNEL DOMAIN-CONTAINING PROTEIN"/>
    <property type="match status" value="1"/>
</dbReference>
<proteinExistence type="inferred from homology"/>
<feature type="region of interest" description="Disordered" evidence="9">
    <location>
        <begin position="338"/>
        <end position="362"/>
    </location>
</feature>
<keyword evidence="7 8" id="KW-0407">Ion channel</keyword>